<dbReference type="EMBL" id="CP113517">
    <property type="protein sequence ID" value="WAR46705.1"/>
    <property type="molecule type" value="Genomic_DNA"/>
</dbReference>
<evidence type="ECO:0000313" key="1">
    <source>
        <dbReference type="EMBL" id="WAR46705.1"/>
    </source>
</evidence>
<dbReference type="InterPro" id="IPR018743">
    <property type="entry name" value="DUF2292"/>
</dbReference>
<dbReference type="Pfam" id="PF10055">
    <property type="entry name" value="DUF2292"/>
    <property type="match status" value="1"/>
</dbReference>
<dbReference type="Proteomes" id="UP001162780">
    <property type="component" value="Chromosome"/>
</dbReference>
<dbReference type="RefSeq" id="WP_255187618.1">
    <property type="nucleotide sequence ID" value="NZ_CP113517.1"/>
</dbReference>
<accession>A0ABY7GQB6</accession>
<keyword evidence="2" id="KW-1185">Reference proteome</keyword>
<gene>
    <name evidence="1" type="ORF">NM686_009380</name>
</gene>
<reference evidence="1" key="1">
    <citation type="submission" date="2022-11" db="EMBL/GenBank/DDBJ databases">
        <title>Methylomonas rapida sp. nov., Carotenoid-Producing Obligate Methanotrophs with High Growth Characteristics and Biotechnological Potential.</title>
        <authorList>
            <person name="Tikhonova E.N."/>
            <person name="Suleimanov R.Z."/>
            <person name="Miroshnikov K."/>
            <person name="Oshkin I.Y."/>
            <person name="Belova S.E."/>
            <person name="Danilova O.V."/>
            <person name="Ashikhmin A."/>
            <person name="Konopkin A."/>
            <person name="But S.Y."/>
            <person name="Khmelenina V.N."/>
            <person name="Kuznetsov N."/>
            <person name="Pimenov N.V."/>
            <person name="Dedysh S.N."/>
        </authorList>
    </citation>
    <scope>NUCLEOTIDE SEQUENCE</scope>
    <source>
        <strain evidence="1">MP1</strain>
    </source>
</reference>
<name>A0ABY7GQB6_9GAMM</name>
<protein>
    <submittedName>
        <fullName evidence="1">DUF2292 domain-containing protein</fullName>
    </submittedName>
</protein>
<evidence type="ECO:0000313" key="2">
    <source>
        <dbReference type="Proteomes" id="UP001162780"/>
    </source>
</evidence>
<proteinExistence type="predicted"/>
<sequence>MSIEMGIDENLSKQDIARHIITILDNIRFGSLEIVVHDGRVVQIDKHEKFRIKSSDKLICSQK</sequence>
<organism evidence="1 2">
    <name type="scientific">Methylomonas rapida</name>
    <dbReference type="NCBI Taxonomy" id="2963939"/>
    <lineage>
        <taxon>Bacteria</taxon>
        <taxon>Pseudomonadati</taxon>
        <taxon>Pseudomonadota</taxon>
        <taxon>Gammaproteobacteria</taxon>
        <taxon>Methylococcales</taxon>
        <taxon>Methylococcaceae</taxon>
        <taxon>Methylomonas</taxon>
    </lineage>
</organism>